<dbReference type="InterPro" id="IPR043454">
    <property type="entry name" value="NPH3/RPT2-like"/>
</dbReference>
<dbReference type="PANTHER" id="PTHR32370">
    <property type="entry name" value="OS12G0117600 PROTEIN"/>
    <property type="match status" value="1"/>
</dbReference>
<evidence type="ECO:0000313" key="7">
    <source>
        <dbReference type="Proteomes" id="UP001634007"/>
    </source>
</evidence>
<proteinExistence type="inferred from homology"/>
<dbReference type="Pfam" id="PF00651">
    <property type="entry name" value="BTB"/>
    <property type="match status" value="1"/>
</dbReference>
<gene>
    <name evidence="6" type="ORF">ACJRO7_032937</name>
</gene>
<keyword evidence="2" id="KW-0833">Ubl conjugation pathway</keyword>
<dbReference type="AlphaFoldDB" id="A0ABD3JJL6"/>
<dbReference type="PROSITE" id="PS51649">
    <property type="entry name" value="NPH3"/>
    <property type="match status" value="1"/>
</dbReference>
<dbReference type="Proteomes" id="UP001634007">
    <property type="component" value="Unassembled WGS sequence"/>
</dbReference>
<dbReference type="InterPro" id="IPR011333">
    <property type="entry name" value="SKP1/BTB/POZ_sf"/>
</dbReference>
<keyword evidence="7" id="KW-1185">Reference proteome</keyword>
<evidence type="ECO:0000256" key="1">
    <source>
        <dbReference type="ARBA" id="ARBA00004906"/>
    </source>
</evidence>
<feature type="domain" description="BTB" evidence="4">
    <location>
        <begin position="46"/>
        <end position="110"/>
    </location>
</feature>
<dbReference type="InterPro" id="IPR027356">
    <property type="entry name" value="NPH3_dom"/>
</dbReference>
<evidence type="ECO:0000256" key="2">
    <source>
        <dbReference type="ARBA" id="ARBA00022786"/>
    </source>
</evidence>
<reference evidence="6 7" key="1">
    <citation type="submission" date="2024-11" db="EMBL/GenBank/DDBJ databases">
        <title>Chromosome-level genome assembly of Eucalyptus globulus Labill. provides insights into its genome evolution.</title>
        <authorList>
            <person name="Li X."/>
        </authorList>
    </citation>
    <scope>NUCLEOTIDE SEQUENCE [LARGE SCALE GENOMIC DNA]</scope>
    <source>
        <strain evidence="6">CL2024</strain>
        <tissue evidence="6">Fresh tender leaves</tissue>
    </source>
</reference>
<dbReference type="InterPro" id="IPR000210">
    <property type="entry name" value="BTB/POZ_dom"/>
</dbReference>
<dbReference type="SMART" id="SM00225">
    <property type="entry name" value="BTB"/>
    <property type="match status" value="1"/>
</dbReference>
<accession>A0ABD3JJL6</accession>
<evidence type="ECO:0000313" key="6">
    <source>
        <dbReference type="EMBL" id="KAL3728266.1"/>
    </source>
</evidence>
<comment type="similarity">
    <text evidence="3">Belongs to the NPH3 family.</text>
</comment>
<dbReference type="PROSITE" id="PS50097">
    <property type="entry name" value="BTB"/>
    <property type="match status" value="1"/>
</dbReference>
<comment type="pathway">
    <text evidence="1">Protein modification; protein ubiquitination.</text>
</comment>
<evidence type="ECO:0000259" key="5">
    <source>
        <dbReference type="PROSITE" id="PS51649"/>
    </source>
</evidence>
<name>A0ABD3JJL6_EUCGL</name>
<sequence>MDKTIMGSAKPDGSVVGAASDGSADFAAGTLERRGKKWIMQTGVASDINIQLGNHSFRLHKLPMVSRSGYINRLVFERKGKAESENFPGGVKTFELVVRFCYGLKLDLTASNIAPLYCAAHFLEMSDDYHESNLIPQTEAFLSYVMFSSWKDLFQVLKSCEAISPWAKKLKILNRCSEAIAWKACTDHNAFSFSTCDAALFGSQGNRSTYSEVEVSLDQWWFEEVSLLRIDHFLEVVDACKRKGMQPDLIGESIAAWTKKWLSRVTLLDNLTAQKLTYQLQRVTIESLIRVLPLEESSVSCNFLLNLLKVSLLMESDSDLVKRLERRIAIMLEKCSVRDLLVKNRIDGDTTYDVGVVIRVVQCYVSVVWINHPPKLFAVGRLVDGYLAFVAREERLSVRDFQSLAEALPTDARFCDDNLYRAIDMYIKAHPNITEAERMGICKAMDYHRLSKEAQEHALKNDRLPLDMMARFILMEQVNMMRSATNSRSDYRRTATQAVLRTSTGSSHSWLSSQKEVRMMKKEVDVMQAQIRQLQQCRLKLRTQMRGAK</sequence>
<organism evidence="6 7">
    <name type="scientific">Eucalyptus globulus</name>
    <name type="common">Tasmanian blue gum</name>
    <dbReference type="NCBI Taxonomy" id="34317"/>
    <lineage>
        <taxon>Eukaryota</taxon>
        <taxon>Viridiplantae</taxon>
        <taxon>Streptophyta</taxon>
        <taxon>Embryophyta</taxon>
        <taxon>Tracheophyta</taxon>
        <taxon>Spermatophyta</taxon>
        <taxon>Magnoliopsida</taxon>
        <taxon>eudicotyledons</taxon>
        <taxon>Gunneridae</taxon>
        <taxon>Pentapetalae</taxon>
        <taxon>rosids</taxon>
        <taxon>malvids</taxon>
        <taxon>Myrtales</taxon>
        <taxon>Myrtaceae</taxon>
        <taxon>Myrtoideae</taxon>
        <taxon>Eucalypteae</taxon>
        <taxon>Eucalyptus</taxon>
    </lineage>
</organism>
<evidence type="ECO:0000259" key="4">
    <source>
        <dbReference type="PROSITE" id="PS50097"/>
    </source>
</evidence>
<dbReference type="SUPFAM" id="SSF54695">
    <property type="entry name" value="POZ domain"/>
    <property type="match status" value="1"/>
</dbReference>
<dbReference type="EMBL" id="JBJKBG010000008">
    <property type="protein sequence ID" value="KAL3728266.1"/>
    <property type="molecule type" value="Genomic_DNA"/>
</dbReference>
<dbReference type="Gene3D" id="3.30.710.10">
    <property type="entry name" value="Potassium Channel Kv1.1, Chain A"/>
    <property type="match status" value="1"/>
</dbReference>
<dbReference type="Pfam" id="PF03000">
    <property type="entry name" value="NPH3"/>
    <property type="match status" value="1"/>
</dbReference>
<comment type="caution">
    <text evidence="6">The sequence shown here is derived from an EMBL/GenBank/DDBJ whole genome shotgun (WGS) entry which is preliminary data.</text>
</comment>
<protein>
    <submittedName>
        <fullName evidence="6">Uncharacterized protein</fullName>
    </submittedName>
</protein>
<feature type="domain" description="NPH3" evidence="5">
    <location>
        <begin position="219"/>
        <end position="479"/>
    </location>
</feature>
<evidence type="ECO:0000256" key="3">
    <source>
        <dbReference type="PROSITE-ProRule" id="PRU00982"/>
    </source>
</evidence>